<dbReference type="AlphaFoldDB" id="A0A3M7TK38"/>
<evidence type="ECO:0000313" key="2">
    <source>
        <dbReference type="Proteomes" id="UP000278775"/>
    </source>
</evidence>
<protein>
    <submittedName>
        <fullName evidence="1">Uncharacterized protein</fullName>
    </submittedName>
</protein>
<reference evidence="1 2" key="1">
    <citation type="submission" date="2018-08" db="EMBL/GenBank/DDBJ databases">
        <title>Chryseobacterium nematophagum: a novel matrix digesting pathogen of nematodes.</title>
        <authorList>
            <person name="Page A."/>
            <person name="Roberts M."/>
            <person name="Felix M.-A."/>
            <person name="Weir W."/>
        </authorList>
    </citation>
    <scope>NUCLEOTIDE SEQUENCE [LARGE SCALE GENOMIC DNA]</scope>
    <source>
        <strain evidence="1 2">JUb129</strain>
    </source>
</reference>
<gene>
    <name evidence="1" type="ORF">D1631_16935</name>
</gene>
<dbReference type="RefSeq" id="WP_122637435.1">
    <property type="nucleotide sequence ID" value="NZ_QWIU01000002.1"/>
</dbReference>
<proteinExistence type="predicted"/>
<comment type="caution">
    <text evidence="1">The sequence shown here is derived from an EMBL/GenBank/DDBJ whole genome shotgun (WGS) entry which is preliminary data.</text>
</comment>
<name>A0A3M7TK38_9FLAO</name>
<organism evidence="1 2">
    <name type="scientific">Chryseobacterium nematophagum</name>
    <dbReference type="NCBI Taxonomy" id="2305228"/>
    <lineage>
        <taxon>Bacteria</taxon>
        <taxon>Pseudomonadati</taxon>
        <taxon>Bacteroidota</taxon>
        <taxon>Flavobacteriia</taxon>
        <taxon>Flavobacteriales</taxon>
        <taxon>Weeksellaceae</taxon>
        <taxon>Chryseobacterium group</taxon>
        <taxon>Chryseobacterium</taxon>
    </lineage>
</organism>
<sequence>MNALIVIEGNENIMNSGNILGSIVKVNQVHNTNVVIDIKTMEGKIIERINESVDFINNMSKSHITLSKLIQKQVENDNQHYDVILHLAQAAENNSKANLIMAESIKKDKELIERFIDIIEFNPKL</sequence>
<accession>A0A3M7TK38</accession>
<dbReference type="Proteomes" id="UP000278775">
    <property type="component" value="Unassembled WGS sequence"/>
</dbReference>
<evidence type="ECO:0000313" key="1">
    <source>
        <dbReference type="EMBL" id="RNA63484.1"/>
    </source>
</evidence>
<dbReference type="EMBL" id="QWIU01000002">
    <property type="protein sequence ID" value="RNA63484.1"/>
    <property type="molecule type" value="Genomic_DNA"/>
</dbReference>